<dbReference type="PROSITE" id="PS50109">
    <property type="entry name" value="HIS_KIN"/>
    <property type="match status" value="1"/>
</dbReference>
<dbReference type="RefSeq" id="WP_084056967.1">
    <property type="nucleotide sequence ID" value="NZ_FWXF01000005.1"/>
</dbReference>
<keyword evidence="6" id="KW-0808">Transferase</keyword>
<evidence type="ECO:0000256" key="9">
    <source>
        <dbReference type="ARBA" id="ARBA00022777"/>
    </source>
</evidence>
<evidence type="ECO:0000256" key="12">
    <source>
        <dbReference type="ARBA" id="ARBA00023012"/>
    </source>
</evidence>
<accession>A0A1W1XC26</accession>
<dbReference type="SMART" id="SM00448">
    <property type="entry name" value="REC"/>
    <property type="match status" value="2"/>
</dbReference>
<evidence type="ECO:0000256" key="16">
    <source>
        <dbReference type="SAM" id="Coils"/>
    </source>
</evidence>
<dbReference type="InterPro" id="IPR036097">
    <property type="entry name" value="HisK_dim/P_sf"/>
</dbReference>
<dbReference type="InterPro" id="IPR003594">
    <property type="entry name" value="HATPase_dom"/>
</dbReference>
<evidence type="ECO:0000256" key="7">
    <source>
        <dbReference type="ARBA" id="ARBA00022692"/>
    </source>
</evidence>
<feature type="modified residue" description="Phosphohistidine" evidence="14">
    <location>
        <position position="905"/>
    </location>
</feature>
<dbReference type="GO" id="GO:0005886">
    <property type="term" value="C:plasma membrane"/>
    <property type="evidence" value="ECO:0007669"/>
    <property type="project" value="UniProtKB-SubCell"/>
</dbReference>
<dbReference type="Pfam" id="PF01627">
    <property type="entry name" value="Hpt"/>
    <property type="match status" value="1"/>
</dbReference>
<dbReference type="SUPFAM" id="SSF55874">
    <property type="entry name" value="ATPase domain of HSP90 chaperone/DNA topoisomerase II/histidine kinase"/>
    <property type="match status" value="1"/>
</dbReference>
<evidence type="ECO:0000256" key="5">
    <source>
        <dbReference type="ARBA" id="ARBA00022553"/>
    </source>
</evidence>
<dbReference type="FunFam" id="3.30.565.10:FF:000010">
    <property type="entry name" value="Sensor histidine kinase RcsC"/>
    <property type="match status" value="1"/>
</dbReference>
<dbReference type="InterPro" id="IPR036641">
    <property type="entry name" value="HPT_dom_sf"/>
</dbReference>
<dbReference type="Pfam" id="PF00672">
    <property type="entry name" value="HAMP"/>
    <property type="match status" value="1"/>
</dbReference>
<evidence type="ECO:0000256" key="8">
    <source>
        <dbReference type="ARBA" id="ARBA00022741"/>
    </source>
</evidence>
<dbReference type="SMART" id="SM00387">
    <property type="entry name" value="HATPase_c"/>
    <property type="match status" value="1"/>
</dbReference>
<evidence type="ECO:0000256" key="18">
    <source>
        <dbReference type="SAM" id="Phobius"/>
    </source>
</evidence>
<dbReference type="GO" id="GO:0000155">
    <property type="term" value="F:phosphorelay sensor kinase activity"/>
    <property type="evidence" value="ECO:0007669"/>
    <property type="project" value="InterPro"/>
</dbReference>
<protein>
    <recommendedName>
        <fullName evidence="3">histidine kinase</fullName>
        <ecNumber evidence="3">2.7.13.3</ecNumber>
    </recommendedName>
</protein>
<evidence type="ECO:0000259" key="22">
    <source>
        <dbReference type="PROSITE" id="PS50894"/>
    </source>
</evidence>
<dbReference type="Proteomes" id="UP000192783">
    <property type="component" value="Unassembled WGS sequence"/>
</dbReference>
<dbReference type="SUPFAM" id="SSF158472">
    <property type="entry name" value="HAMP domain-like"/>
    <property type="match status" value="1"/>
</dbReference>
<sequence length="966" mass="106972">MRAFQSWPIQKKLMSLMVFVSTVVLVAASFGFILFQAFLLSYRSLVQVSTLARVVGRNCMAALSFNDAEAAADTLRSLKAVPDVRMAFVLLPDNTVFASYIREGANKKRLMDRVRRESNEASGYDRGTLEHLFEAFVDGDLDVLETIELDGEVLGRIFISQDMSPLVQSLATGAALGGGLLVLSVILAYVLARRLHRGISGPILDLRNAMSRVSQEKDYSLRARKESQDELGALVDGFNNMLAEIQRRDAELEKHRKHLEDLVAQRTEELRKANAELEETVLELRAAKEEAEAASRAKSQFLANMSHEIRTPMNGVLGMTELLLETPLSDRQKHLVDTVRSSGQALLAVINDVLDFSKIEAGRMEINSMEFDLRDLVEEATALFAEPAQSKGLELVCGVDPEVLARVWGDPDRIRQILINLIGNAVKFTEEGEVICRVCCMERRSQEVVLGFSVSDTGVGIPKDKQALIFDPFSQADGSTTRRFGGTGLGLAIARQLVEIMGGAMELESEPGHGSTFRFRLTVPVASWEAPTDPAAVRTLRGLRALVVDDHPVNREILRHTLSGWGILCDEAENGSEALGKAQKLAERGLCYDLVFLDMDMPGMNGLEVARRLRKDFSCATAHAVMLSSMINPVEEEADHGIRYFLTKPVRTSSLYDCLMSLLKEEAGTMAGGGKEDVPSDGEGPERGAIPAGKRVLVVEDNPVNQEYCRDVLEHFGCRVDTAWNGREALDKLRQGTFDLVLMDCQMPEMDGYQATAAWRRMESGELGRSIRTPVVALTAHAMEGDRQKCLAAGMDDYLSKPFTVVQMQEILAKYLGGRTEGETAVSAGRASQGLEEVSPADTDGGLRVLDMEAIDNIRALRRPGRNDILTRMITMYLERTPELIEEMRRSLGDRDLTVLRRAAHSLKSNSATMGLMRVSERSKALEWMAEEDRLADPDRLIDEIEREFERGRAALEQLLQEEGRA</sequence>
<dbReference type="FunFam" id="1.10.287.130:FF:000003">
    <property type="entry name" value="Histidine kinase"/>
    <property type="match status" value="1"/>
</dbReference>
<keyword evidence="10" id="KW-0067">ATP-binding</keyword>
<feature type="region of interest" description="Disordered" evidence="17">
    <location>
        <begin position="670"/>
        <end position="689"/>
    </location>
</feature>
<keyword evidence="9 23" id="KW-0418">Kinase</keyword>
<feature type="domain" description="HPt" evidence="22">
    <location>
        <begin position="866"/>
        <end position="959"/>
    </location>
</feature>
<dbReference type="CDD" id="cd00082">
    <property type="entry name" value="HisKA"/>
    <property type="match status" value="1"/>
</dbReference>
<dbReference type="OrthoDB" id="5378360at2"/>
<evidence type="ECO:0000256" key="2">
    <source>
        <dbReference type="ARBA" id="ARBA00004651"/>
    </source>
</evidence>
<dbReference type="CDD" id="cd06225">
    <property type="entry name" value="HAMP"/>
    <property type="match status" value="1"/>
</dbReference>
<comment type="catalytic activity">
    <reaction evidence="1">
        <text>ATP + protein L-histidine = ADP + protein N-phospho-L-histidine.</text>
        <dbReference type="EC" id="2.7.13.3"/>
    </reaction>
</comment>
<feature type="modified residue" description="4-aspartylphosphate" evidence="15">
    <location>
        <position position="744"/>
    </location>
</feature>
<dbReference type="InterPro" id="IPR005467">
    <property type="entry name" value="His_kinase_dom"/>
</dbReference>
<dbReference type="GO" id="GO:0005524">
    <property type="term" value="F:ATP binding"/>
    <property type="evidence" value="ECO:0007669"/>
    <property type="project" value="UniProtKB-KW"/>
</dbReference>
<dbReference type="SMART" id="SM00388">
    <property type="entry name" value="HisKA"/>
    <property type="match status" value="1"/>
</dbReference>
<evidence type="ECO:0000259" key="19">
    <source>
        <dbReference type="PROSITE" id="PS50109"/>
    </source>
</evidence>
<feature type="domain" description="Response regulatory" evidence="20">
    <location>
        <begin position="695"/>
        <end position="816"/>
    </location>
</feature>
<dbReference type="Gene3D" id="1.10.287.130">
    <property type="match status" value="1"/>
</dbReference>
<dbReference type="EMBL" id="FWXF01000005">
    <property type="protein sequence ID" value="SMC21506.1"/>
    <property type="molecule type" value="Genomic_DNA"/>
</dbReference>
<feature type="coiled-coil region" evidence="16">
    <location>
        <begin position="242"/>
        <end position="304"/>
    </location>
</feature>
<evidence type="ECO:0000256" key="10">
    <source>
        <dbReference type="ARBA" id="ARBA00022840"/>
    </source>
</evidence>
<evidence type="ECO:0000259" key="20">
    <source>
        <dbReference type="PROSITE" id="PS50110"/>
    </source>
</evidence>
<feature type="transmembrane region" description="Helical" evidence="18">
    <location>
        <begin position="12"/>
        <end position="39"/>
    </location>
</feature>
<dbReference type="SUPFAM" id="SSF47384">
    <property type="entry name" value="Homodimeric domain of signal transducing histidine kinase"/>
    <property type="match status" value="1"/>
</dbReference>
<name>A0A1W1XC26_9BACT</name>
<organism evidence="23 24">
    <name type="scientific">Desulfacinum hydrothermale DSM 13146</name>
    <dbReference type="NCBI Taxonomy" id="1121390"/>
    <lineage>
        <taxon>Bacteria</taxon>
        <taxon>Pseudomonadati</taxon>
        <taxon>Thermodesulfobacteriota</taxon>
        <taxon>Syntrophobacteria</taxon>
        <taxon>Syntrophobacterales</taxon>
        <taxon>Syntrophobacteraceae</taxon>
        <taxon>Desulfacinum</taxon>
    </lineage>
</organism>
<keyword evidence="5 15" id="KW-0597">Phosphoprotein</keyword>
<dbReference type="InterPro" id="IPR033417">
    <property type="entry name" value="CHASE8"/>
</dbReference>
<dbReference type="EC" id="2.7.13.3" evidence="3"/>
<evidence type="ECO:0000256" key="13">
    <source>
        <dbReference type="ARBA" id="ARBA00023136"/>
    </source>
</evidence>
<keyword evidence="11 18" id="KW-1133">Transmembrane helix</keyword>
<evidence type="ECO:0000256" key="1">
    <source>
        <dbReference type="ARBA" id="ARBA00000085"/>
    </source>
</evidence>
<dbReference type="CDD" id="cd16922">
    <property type="entry name" value="HATPase_EvgS-ArcB-TorS-like"/>
    <property type="match status" value="1"/>
</dbReference>
<dbReference type="InterPro" id="IPR003660">
    <property type="entry name" value="HAMP_dom"/>
</dbReference>
<dbReference type="CDD" id="cd00156">
    <property type="entry name" value="REC"/>
    <property type="match status" value="1"/>
</dbReference>
<dbReference type="STRING" id="1121390.SAMN02746041_01194"/>
<dbReference type="AlphaFoldDB" id="A0A1W1XC26"/>
<dbReference type="Pfam" id="PF17152">
    <property type="entry name" value="CHASE8"/>
    <property type="match status" value="1"/>
</dbReference>
<dbReference type="Gene3D" id="3.30.565.10">
    <property type="entry name" value="Histidine kinase-like ATPase, C-terminal domain"/>
    <property type="match status" value="1"/>
</dbReference>
<dbReference type="Pfam" id="PF00072">
    <property type="entry name" value="Response_reg"/>
    <property type="match status" value="2"/>
</dbReference>
<dbReference type="Gene3D" id="3.40.50.2300">
    <property type="match status" value="2"/>
</dbReference>
<dbReference type="InterPro" id="IPR004358">
    <property type="entry name" value="Sig_transdc_His_kin-like_C"/>
</dbReference>
<dbReference type="PROSITE" id="PS50110">
    <property type="entry name" value="RESPONSE_REGULATORY"/>
    <property type="match status" value="2"/>
</dbReference>
<feature type="domain" description="Response regulatory" evidence="20">
    <location>
        <begin position="544"/>
        <end position="663"/>
    </location>
</feature>
<dbReference type="CDD" id="cd00088">
    <property type="entry name" value="HPT"/>
    <property type="match status" value="1"/>
</dbReference>
<gene>
    <name evidence="23" type="ORF">SAMN02746041_01194</name>
</gene>
<evidence type="ECO:0000259" key="21">
    <source>
        <dbReference type="PROSITE" id="PS50885"/>
    </source>
</evidence>
<dbReference type="CDD" id="cd17546">
    <property type="entry name" value="REC_hyHK_CKI1_RcsC-like"/>
    <property type="match status" value="1"/>
</dbReference>
<dbReference type="InterPro" id="IPR036890">
    <property type="entry name" value="HATPase_C_sf"/>
</dbReference>
<dbReference type="PROSITE" id="PS50894">
    <property type="entry name" value="HPT"/>
    <property type="match status" value="1"/>
</dbReference>
<dbReference type="Gene3D" id="1.20.120.160">
    <property type="entry name" value="HPT domain"/>
    <property type="match status" value="1"/>
</dbReference>
<dbReference type="Gene3D" id="6.10.340.10">
    <property type="match status" value="1"/>
</dbReference>
<dbReference type="PROSITE" id="PS50885">
    <property type="entry name" value="HAMP"/>
    <property type="match status" value="1"/>
</dbReference>
<keyword evidence="7 18" id="KW-0812">Transmembrane</keyword>
<evidence type="ECO:0000256" key="3">
    <source>
        <dbReference type="ARBA" id="ARBA00012438"/>
    </source>
</evidence>
<evidence type="ECO:0000313" key="24">
    <source>
        <dbReference type="Proteomes" id="UP000192783"/>
    </source>
</evidence>
<feature type="domain" description="Histidine kinase" evidence="19">
    <location>
        <begin position="304"/>
        <end position="525"/>
    </location>
</feature>
<dbReference type="InterPro" id="IPR003661">
    <property type="entry name" value="HisK_dim/P_dom"/>
</dbReference>
<dbReference type="PRINTS" id="PR00344">
    <property type="entry name" value="BCTRLSENSOR"/>
</dbReference>
<dbReference type="SMART" id="SM00304">
    <property type="entry name" value="HAMP"/>
    <property type="match status" value="1"/>
</dbReference>
<evidence type="ECO:0000313" key="23">
    <source>
        <dbReference type="EMBL" id="SMC21506.1"/>
    </source>
</evidence>
<dbReference type="SMART" id="SM00073">
    <property type="entry name" value="HPT"/>
    <property type="match status" value="1"/>
</dbReference>
<evidence type="ECO:0000256" key="15">
    <source>
        <dbReference type="PROSITE-ProRule" id="PRU00169"/>
    </source>
</evidence>
<evidence type="ECO:0000256" key="14">
    <source>
        <dbReference type="PROSITE-ProRule" id="PRU00110"/>
    </source>
</evidence>
<feature type="domain" description="HAMP" evidence="21">
    <location>
        <begin position="197"/>
        <end position="250"/>
    </location>
</feature>
<dbReference type="Pfam" id="PF02518">
    <property type="entry name" value="HATPase_c"/>
    <property type="match status" value="1"/>
</dbReference>
<evidence type="ECO:0000256" key="6">
    <source>
        <dbReference type="ARBA" id="ARBA00022679"/>
    </source>
</evidence>
<keyword evidence="13 18" id="KW-0472">Membrane</keyword>
<keyword evidence="4" id="KW-1003">Cell membrane</keyword>
<comment type="subcellular location">
    <subcellularLocation>
        <location evidence="2">Cell membrane</location>
        <topology evidence="2">Multi-pass membrane protein</topology>
    </subcellularLocation>
</comment>
<evidence type="ECO:0000256" key="4">
    <source>
        <dbReference type="ARBA" id="ARBA00022475"/>
    </source>
</evidence>
<proteinExistence type="predicted"/>
<reference evidence="23 24" key="1">
    <citation type="submission" date="2017-04" db="EMBL/GenBank/DDBJ databases">
        <authorList>
            <person name="Afonso C.L."/>
            <person name="Miller P.J."/>
            <person name="Scott M.A."/>
            <person name="Spackman E."/>
            <person name="Goraichik I."/>
            <person name="Dimitrov K.M."/>
            <person name="Suarez D.L."/>
            <person name="Swayne D.E."/>
        </authorList>
    </citation>
    <scope>NUCLEOTIDE SEQUENCE [LARGE SCALE GENOMIC DNA]</scope>
    <source>
        <strain evidence="23 24">DSM 13146</strain>
    </source>
</reference>
<evidence type="ECO:0000256" key="17">
    <source>
        <dbReference type="SAM" id="MobiDB-lite"/>
    </source>
</evidence>
<keyword evidence="12" id="KW-0902">Two-component regulatory system</keyword>
<keyword evidence="24" id="KW-1185">Reference proteome</keyword>
<dbReference type="SUPFAM" id="SSF47226">
    <property type="entry name" value="Histidine-containing phosphotransfer domain, HPT domain"/>
    <property type="match status" value="1"/>
</dbReference>
<dbReference type="InterPro" id="IPR001789">
    <property type="entry name" value="Sig_transdc_resp-reg_receiver"/>
</dbReference>
<dbReference type="InterPro" id="IPR008207">
    <property type="entry name" value="Sig_transdc_His_kin_Hpt_dom"/>
</dbReference>
<evidence type="ECO:0000256" key="11">
    <source>
        <dbReference type="ARBA" id="ARBA00022989"/>
    </source>
</evidence>
<dbReference type="Pfam" id="PF00512">
    <property type="entry name" value="HisKA"/>
    <property type="match status" value="1"/>
</dbReference>
<keyword evidence="16" id="KW-0175">Coiled coil</keyword>
<dbReference type="PANTHER" id="PTHR45339:SF1">
    <property type="entry name" value="HYBRID SIGNAL TRANSDUCTION HISTIDINE KINASE J"/>
    <property type="match status" value="1"/>
</dbReference>
<dbReference type="InterPro" id="IPR011006">
    <property type="entry name" value="CheY-like_superfamily"/>
</dbReference>
<dbReference type="SUPFAM" id="SSF52172">
    <property type="entry name" value="CheY-like"/>
    <property type="match status" value="2"/>
</dbReference>
<feature type="modified residue" description="4-aspartylphosphate" evidence="15">
    <location>
        <position position="598"/>
    </location>
</feature>
<dbReference type="PANTHER" id="PTHR45339">
    <property type="entry name" value="HYBRID SIGNAL TRANSDUCTION HISTIDINE KINASE J"/>
    <property type="match status" value="1"/>
</dbReference>
<keyword evidence="8" id="KW-0547">Nucleotide-binding</keyword>